<keyword evidence="9" id="KW-1133">Transmembrane helix</keyword>
<evidence type="ECO:0000256" key="4">
    <source>
        <dbReference type="ARBA" id="ARBA00023015"/>
    </source>
</evidence>
<comment type="similarity">
    <text evidence="2 8">Belongs to the Aux/IAA family.</text>
</comment>
<feature type="transmembrane region" description="Helical" evidence="9">
    <location>
        <begin position="168"/>
        <end position="187"/>
    </location>
</feature>
<feature type="transmembrane region" description="Helical" evidence="9">
    <location>
        <begin position="48"/>
        <end position="68"/>
    </location>
</feature>
<evidence type="ECO:0000256" key="7">
    <source>
        <dbReference type="ARBA" id="ARBA00023294"/>
    </source>
</evidence>
<evidence type="ECO:0000313" key="12">
    <source>
        <dbReference type="EMBL" id="KAJ8434959.1"/>
    </source>
</evidence>
<dbReference type="PANTHER" id="PTHR31734:SF44">
    <property type="entry name" value="AUXIN-RESPONSIVE PROTEIN"/>
    <property type="match status" value="1"/>
</dbReference>
<dbReference type="AlphaFoldDB" id="A0A9Q1K1A4"/>
<keyword evidence="3 8" id="KW-0678">Repressor</keyword>
<keyword evidence="7 8" id="KW-0927">Auxin signaling pathway</keyword>
<feature type="chain" id="PRO_5040463918" description="Auxin-responsive protein" evidence="10">
    <location>
        <begin position="22"/>
        <end position="195"/>
    </location>
</feature>
<evidence type="ECO:0000256" key="8">
    <source>
        <dbReference type="RuleBase" id="RU004549"/>
    </source>
</evidence>
<dbReference type="Proteomes" id="UP001153076">
    <property type="component" value="Unassembled WGS sequence"/>
</dbReference>
<dbReference type="GO" id="GO:0006355">
    <property type="term" value="P:regulation of DNA-templated transcription"/>
    <property type="evidence" value="ECO:0007669"/>
    <property type="project" value="InterPro"/>
</dbReference>
<feature type="domain" description="PB1" evidence="11">
    <location>
        <begin position="106"/>
        <end position="190"/>
    </location>
</feature>
<dbReference type="GO" id="GO:0005634">
    <property type="term" value="C:nucleus"/>
    <property type="evidence" value="ECO:0007669"/>
    <property type="project" value="UniProtKB-SubCell"/>
</dbReference>
<name>A0A9Q1K1A4_9CARY</name>
<comment type="subunit">
    <text evidence="8">Homodimers and heterodimers.</text>
</comment>
<keyword evidence="9" id="KW-0472">Membrane</keyword>
<keyword evidence="9" id="KW-0812">Transmembrane</keyword>
<evidence type="ECO:0000256" key="3">
    <source>
        <dbReference type="ARBA" id="ARBA00022491"/>
    </source>
</evidence>
<comment type="subcellular location">
    <subcellularLocation>
        <location evidence="1 8">Nucleus</location>
    </subcellularLocation>
</comment>
<sequence length="195" mass="22582">MHFRWKALFLMCVELSLFCFGIRSQINKKERPKGYVNLPLFPVPNTLSLSLSVFTILVINAIVGWPPIKSHRKKLHHQEDAHHRNRRPGGKFAVVENGGGSGGSQSMFVKVQMEGCGITRKIDLRLYHSYESLMYSLLTMFGKGKDSVDGYKLTYQDREGDWLLAGNLPWRYTFLIFIMCLFVYLWLHQLYVGYI</sequence>
<evidence type="ECO:0000256" key="5">
    <source>
        <dbReference type="ARBA" id="ARBA00023163"/>
    </source>
</evidence>
<dbReference type="PANTHER" id="PTHR31734">
    <property type="entry name" value="AUXIN-RESPONSIVE PROTEIN IAA17"/>
    <property type="match status" value="1"/>
</dbReference>
<organism evidence="12 13">
    <name type="scientific">Carnegiea gigantea</name>
    <dbReference type="NCBI Taxonomy" id="171969"/>
    <lineage>
        <taxon>Eukaryota</taxon>
        <taxon>Viridiplantae</taxon>
        <taxon>Streptophyta</taxon>
        <taxon>Embryophyta</taxon>
        <taxon>Tracheophyta</taxon>
        <taxon>Spermatophyta</taxon>
        <taxon>Magnoliopsida</taxon>
        <taxon>eudicotyledons</taxon>
        <taxon>Gunneridae</taxon>
        <taxon>Pentapetalae</taxon>
        <taxon>Caryophyllales</taxon>
        <taxon>Cactineae</taxon>
        <taxon>Cactaceae</taxon>
        <taxon>Cactoideae</taxon>
        <taxon>Echinocereeae</taxon>
        <taxon>Carnegiea</taxon>
    </lineage>
</organism>
<evidence type="ECO:0000256" key="2">
    <source>
        <dbReference type="ARBA" id="ARBA00006728"/>
    </source>
</evidence>
<dbReference type="OrthoDB" id="778717at2759"/>
<dbReference type="SUPFAM" id="SSF54277">
    <property type="entry name" value="CAD &amp; PB1 domains"/>
    <property type="match status" value="1"/>
</dbReference>
<evidence type="ECO:0000256" key="10">
    <source>
        <dbReference type="SAM" id="SignalP"/>
    </source>
</evidence>
<dbReference type="GO" id="GO:0009734">
    <property type="term" value="P:auxin-activated signaling pathway"/>
    <property type="evidence" value="ECO:0007669"/>
    <property type="project" value="UniProtKB-UniRule"/>
</dbReference>
<dbReference type="Pfam" id="PF02309">
    <property type="entry name" value="AUX_IAA"/>
    <property type="match status" value="2"/>
</dbReference>
<proteinExistence type="inferred from homology"/>
<accession>A0A9Q1K1A4</accession>
<keyword evidence="4 8" id="KW-0805">Transcription regulation</keyword>
<keyword evidence="13" id="KW-1185">Reference proteome</keyword>
<evidence type="ECO:0000259" key="11">
    <source>
        <dbReference type="PROSITE" id="PS51745"/>
    </source>
</evidence>
<dbReference type="PROSITE" id="PS51745">
    <property type="entry name" value="PB1"/>
    <property type="match status" value="1"/>
</dbReference>
<protein>
    <recommendedName>
        <fullName evidence="8">Auxin-responsive protein</fullName>
    </recommendedName>
</protein>
<evidence type="ECO:0000313" key="13">
    <source>
        <dbReference type="Proteomes" id="UP001153076"/>
    </source>
</evidence>
<keyword evidence="6 8" id="KW-0539">Nucleus</keyword>
<reference evidence="12" key="1">
    <citation type="submission" date="2022-04" db="EMBL/GenBank/DDBJ databases">
        <title>Carnegiea gigantea Genome sequencing and assembly v2.</title>
        <authorList>
            <person name="Copetti D."/>
            <person name="Sanderson M.J."/>
            <person name="Burquez A."/>
            <person name="Wojciechowski M.F."/>
        </authorList>
    </citation>
    <scope>NUCLEOTIDE SEQUENCE</scope>
    <source>
        <strain evidence="12">SGP5-SGP5p</strain>
        <tissue evidence="12">Aerial part</tissue>
    </source>
</reference>
<evidence type="ECO:0000256" key="6">
    <source>
        <dbReference type="ARBA" id="ARBA00023242"/>
    </source>
</evidence>
<keyword evidence="5 8" id="KW-0804">Transcription</keyword>
<dbReference type="Gene3D" id="3.10.20.90">
    <property type="entry name" value="Phosphatidylinositol 3-kinase Catalytic Subunit, Chain A, domain 1"/>
    <property type="match status" value="1"/>
</dbReference>
<dbReference type="InterPro" id="IPR053793">
    <property type="entry name" value="PB1-like"/>
</dbReference>
<feature type="signal peptide" evidence="10">
    <location>
        <begin position="1"/>
        <end position="21"/>
    </location>
</feature>
<evidence type="ECO:0000256" key="1">
    <source>
        <dbReference type="ARBA" id="ARBA00004123"/>
    </source>
</evidence>
<dbReference type="InterPro" id="IPR033389">
    <property type="entry name" value="AUX/IAA_dom"/>
</dbReference>
<keyword evidence="10" id="KW-0732">Signal</keyword>
<comment type="caution">
    <text evidence="12">The sequence shown here is derived from an EMBL/GenBank/DDBJ whole genome shotgun (WGS) entry which is preliminary data.</text>
</comment>
<evidence type="ECO:0000256" key="9">
    <source>
        <dbReference type="SAM" id="Phobius"/>
    </source>
</evidence>
<gene>
    <name evidence="12" type="ORF">Cgig2_027802</name>
</gene>
<dbReference type="InterPro" id="IPR003311">
    <property type="entry name" value="AUX_IAA"/>
</dbReference>
<dbReference type="EMBL" id="JAKOGI010000441">
    <property type="protein sequence ID" value="KAJ8434959.1"/>
    <property type="molecule type" value="Genomic_DNA"/>
</dbReference>
<comment type="function">
    <text evidence="8">Aux/IAA proteins are short-lived transcriptional factors that function as repressors of early auxin response genes at low auxin concentrations.</text>
</comment>